<dbReference type="EMBL" id="JBBNAG010000002">
    <property type="protein sequence ID" value="KAK9157980.1"/>
    <property type="molecule type" value="Genomic_DNA"/>
</dbReference>
<sequence>MTNCGTQSFWSERKRFTISELRERGVDIEEATRGSMFNLQLDNRERQWVHKILQGVLEASILLRRFYRGDTGALHLQTVKNHIRNVLRLWIVEQRGTIQSGKVTRARENLSLHYGEEQISNDEVTVDMGKEQGEQESSEGESVVQEVNVDTIEQIEGDMIEYDQLEDMEMLEIDRRNGRPKEINQQETECRNISEYISEIDDDLIRAV</sequence>
<accession>A0AAP0KV60</accession>
<dbReference type="Proteomes" id="UP001419268">
    <property type="component" value="Unassembled WGS sequence"/>
</dbReference>
<protein>
    <submittedName>
        <fullName evidence="1">Uncharacterized protein</fullName>
    </submittedName>
</protein>
<reference evidence="1 2" key="1">
    <citation type="submission" date="2024-01" db="EMBL/GenBank/DDBJ databases">
        <title>Genome assemblies of Stephania.</title>
        <authorList>
            <person name="Yang L."/>
        </authorList>
    </citation>
    <scope>NUCLEOTIDE SEQUENCE [LARGE SCALE GENOMIC DNA]</scope>
    <source>
        <strain evidence="1">JXDWG</strain>
        <tissue evidence="1">Leaf</tissue>
    </source>
</reference>
<evidence type="ECO:0000313" key="1">
    <source>
        <dbReference type="EMBL" id="KAK9157980.1"/>
    </source>
</evidence>
<keyword evidence="2" id="KW-1185">Reference proteome</keyword>
<comment type="caution">
    <text evidence="1">The sequence shown here is derived from an EMBL/GenBank/DDBJ whole genome shotgun (WGS) entry which is preliminary data.</text>
</comment>
<evidence type="ECO:0000313" key="2">
    <source>
        <dbReference type="Proteomes" id="UP001419268"/>
    </source>
</evidence>
<name>A0AAP0KV60_9MAGN</name>
<gene>
    <name evidence="1" type="ORF">Scep_004554</name>
</gene>
<proteinExistence type="predicted"/>
<dbReference type="AlphaFoldDB" id="A0AAP0KV60"/>
<organism evidence="1 2">
    <name type="scientific">Stephania cephalantha</name>
    <dbReference type="NCBI Taxonomy" id="152367"/>
    <lineage>
        <taxon>Eukaryota</taxon>
        <taxon>Viridiplantae</taxon>
        <taxon>Streptophyta</taxon>
        <taxon>Embryophyta</taxon>
        <taxon>Tracheophyta</taxon>
        <taxon>Spermatophyta</taxon>
        <taxon>Magnoliopsida</taxon>
        <taxon>Ranunculales</taxon>
        <taxon>Menispermaceae</taxon>
        <taxon>Menispermoideae</taxon>
        <taxon>Cissampelideae</taxon>
        <taxon>Stephania</taxon>
    </lineage>
</organism>